<evidence type="ECO:0000256" key="3">
    <source>
        <dbReference type="ARBA" id="ARBA00022519"/>
    </source>
</evidence>
<organism evidence="14 15">
    <name type="scientific">Methylovulum psychrotolerans</name>
    <dbReference type="NCBI Taxonomy" id="1704499"/>
    <lineage>
        <taxon>Bacteria</taxon>
        <taxon>Pseudomonadati</taxon>
        <taxon>Pseudomonadota</taxon>
        <taxon>Gammaproteobacteria</taxon>
        <taxon>Methylococcales</taxon>
        <taxon>Methylococcaceae</taxon>
        <taxon>Methylovulum</taxon>
    </lineage>
</organism>
<evidence type="ECO:0000256" key="9">
    <source>
        <dbReference type="ARBA" id="ARBA00040743"/>
    </source>
</evidence>
<protein>
    <recommendedName>
        <fullName evidence="9">Periplasmic chaperone PpiD</fullName>
    </recommendedName>
    <alternativeName>
        <fullName evidence="10">Periplasmic folding chaperone</fullName>
    </alternativeName>
</protein>
<evidence type="ECO:0000313" key="15">
    <source>
        <dbReference type="Proteomes" id="UP000197019"/>
    </source>
</evidence>
<keyword evidence="2" id="KW-1003">Cell membrane</keyword>
<dbReference type="InterPro" id="IPR023058">
    <property type="entry name" value="PPIase_PpiC_CS"/>
</dbReference>
<dbReference type="PANTHER" id="PTHR47529">
    <property type="entry name" value="PEPTIDYL-PROLYL CIS-TRANS ISOMERASE D"/>
    <property type="match status" value="1"/>
</dbReference>
<gene>
    <name evidence="14" type="ORF">CEK71_16505</name>
</gene>
<dbReference type="RefSeq" id="WP_088621667.1">
    <property type="nucleotide sequence ID" value="NZ_CP022129.1"/>
</dbReference>
<sequence>MLTTIREKSQGAFAGGILLLIGVPFVLWGINNYMDNGKEAAVASVGDKDFYQRDVNKAYEQYSQSLRGMGIDEQALKAQALQKLIKDEVLLQYVQSRGLTATDEAVRDFIKGLEYFQTDGHFDDAKYKALLATQHMSSNEFVGRVKNALVMEQFQHSIVDTSFASQYDVEGFFKIQNQQRDVEYLTVPVQVAAEPPKDEEIKAYYQQHQDAYQAPEQLSVDYIELSLADLAKKVEVSDDKLKAFYTEQKDQYTTPERRKISHILFAVDAKTDEKAALEKAKKAKLELASKDFAKVAAELSDDKATAKEGGDLGLFSAGVMEKDFEAAATGLKLGEVSEPVKSAFGYHLIKVTELVPAQIKPYDSVKDEVAKAYQKAQAENGFYEAGEKLTEASYQNPDSLQAAADALGLTIKTSALFTKEKGDGVAADDKIRSAAFTDEVLHGNNSAPIEQGSDKLVVLRMHEHKPAATRDLAAVKTDISAILAMDKAKQAAVEQAKQLKGRLQQGEAIQQVAGEAKLELKTAQGLTRRKTDLPAPLVEAIFKAAKPVANKPSIFIAALPSGEQVVVSLNKVTEGVMGESDKAQLELAKKSMGNALGQSEFNAVLNSLQADADISVVSNKAQAAAE</sequence>
<evidence type="ECO:0000256" key="4">
    <source>
        <dbReference type="ARBA" id="ARBA00022692"/>
    </source>
</evidence>
<feature type="domain" description="PpiC" evidence="13">
    <location>
        <begin position="255"/>
        <end position="353"/>
    </location>
</feature>
<dbReference type="SUPFAM" id="SSF109998">
    <property type="entry name" value="Triger factor/SurA peptide-binding domain-like"/>
    <property type="match status" value="1"/>
</dbReference>
<dbReference type="SUPFAM" id="SSF54534">
    <property type="entry name" value="FKBP-like"/>
    <property type="match status" value="1"/>
</dbReference>
<evidence type="ECO:0000256" key="6">
    <source>
        <dbReference type="ARBA" id="ARBA00023136"/>
    </source>
</evidence>
<reference evidence="14 15" key="1">
    <citation type="submission" date="2017-06" db="EMBL/GenBank/DDBJ databases">
        <title>Genome Sequencing of the methanotroph Methylovulum psychrotolerants str. HV10-M2 isolated from a high-altitude environment.</title>
        <authorList>
            <person name="Mateos-Rivera A."/>
        </authorList>
    </citation>
    <scope>NUCLEOTIDE SEQUENCE [LARGE SCALE GENOMIC DNA]</scope>
    <source>
        <strain evidence="14 15">HV10_M2</strain>
    </source>
</reference>
<dbReference type="GO" id="GO:0003755">
    <property type="term" value="F:peptidyl-prolyl cis-trans isomerase activity"/>
    <property type="evidence" value="ECO:0007669"/>
    <property type="project" value="UniProtKB-KW"/>
</dbReference>
<evidence type="ECO:0000256" key="5">
    <source>
        <dbReference type="ARBA" id="ARBA00022989"/>
    </source>
</evidence>
<evidence type="ECO:0000313" key="14">
    <source>
        <dbReference type="EMBL" id="ASF48806.1"/>
    </source>
</evidence>
<dbReference type="InterPro" id="IPR052029">
    <property type="entry name" value="PpiD_chaperone"/>
</dbReference>
<dbReference type="InterPro" id="IPR046357">
    <property type="entry name" value="PPIase_dom_sf"/>
</dbReference>
<keyword evidence="15" id="KW-1185">Reference proteome</keyword>
<evidence type="ECO:0000256" key="10">
    <source>
        <dbReference type="ARBA" id="ARBA00042775"/>
    </source>
</evidence>
<dbReference type="KEGG" id="mpsy:CEK71_16505"/>
<dbReference type="OrthoDB" id="9812372at2"/>
<dbReference type="InterPro" id="IPR000297">
    <property type="entry name" value="PPIase_PpiC"/>
</dbReference>
<dbReference type="Gene3D" id="3.10.50.40">
    <property type="match status" value="1"/>
</dbReference>
<keyword evidence="4 12" id="KW-0812">Transmembrane</keyword>
<dbReference type="Proteomes" id="UP000197019">
    <property type="component" value="Chromosome"/>
</dbReference>
<proteinExistence type="inferred from homology"/>
<evidence type="ECO:0000256" key="2">
    <source>
        <dbReference type="ARBA" id="ARBA00022475"/>
    </source>
</evidence>
<dbReference type="PROSITE" id="PS50198">
    <property type="entry name" value="PPIC_PPIASE_2"/>
    <property type="match status" value="1"/>
</dbReference>
<dbReference type="PROSITE" id="PS01096">
    <property type="entry name" value="PPIC_PPIASE_1"/>
    <property type="match status" value="1"/>
</dbReference>
<keyword evidence="6 12" id="KW-0472">Membrane</keyword>
<name>A0A1Z4C5I0_9GAMM</name>
<comment type="subcellular location">
    <subcellularLocation>
        <location evidence="1">Cell inner membrane</location>
        <topology evidence="1">Single-pass type II membrane protein</topology>
        <orientation evidence="1">Periplasmic side</orientation>
    </subcellularLocation>
</comment>
<accession>A0A1Z4C5I0</accession>
<feature type="transmembrane region" description="Helical" evidence="12">
    <location>
        <begin position="12"/>
        <end position="30"/>
    </location>
</feature>
<dbReference type="GO" id="GO:0005886">
    <property type="term" value="C:plasma membrane"/>
    <property type="evidence" value="ECO:0007669"/>
    <property type="project" value="UniProtKB-SubCell"/>
</dbReference>
<evidence type="ECO:0000256" key="7">
    <source>
        <dbReference type="ARBA" id="ARBA00023186"/>
    </source>
</evidence>
<keyword evidence="5 12" id="KW-1133">Transmembrane helix</keyword>
<dbReference type="Gene3D" id="1.10.4030.10">
    <property type="entry name" value="Porin chaperone SurA, peptide-binding domain"/>
    <property type="match status" value="1"/>
</dbReference>
<keyword evidence="11" id="KW-0697">Rotamase</keyword>
<evidence type="ECO:0000256" key="1">
    <source>
        <dbReference type="ARBA" id="ARBA00004382"/>
    </source>
</evidence>
<dbReference type="Pfam" id="PF13624">
    <property type="entry name" value="SurA_N_3"/>
    <property type="match status" value="1"/>
</dbReference>
<dbReference type="Pfam" id="PF00639">
    <property type="entry name" value="Rotamase"/>
    <property type="match status" value="1"/>
</dbReference>
<dbReference type="EMBL" id="CP022129">
    <property type="protein sequence ID" value="ASF48806.1"/>
    <property type="molecule type" value="Genomic_DNA"/>
</dbReference>
<evidence type="ECO:0000256" key="12">
    <source>
        <dbReference type="SAM" id="Phobius"/>
    </source>
</evidence>
<evidence type="ECO:0000256" key="8">
    <source>
        <dbReference type="ARBA" id="ARBA00038408"/>
    </source>
</evidence>
<dbReference type="InterPro" id="IPR027304">
    <property type="entry name" value="Trigger_fact/SurA_dom_sf"/>
</dbReference>
<keyword evidence="11 14" id="KW-0413">Isomerase</keyword>
<dbReference type="PANTHER" id="PTHR47529:SF1">
    <property type="entry name" value="PERIPLASMIC CHAPERONE PPID"/>
    <property type="match status" value="1"/>
</dbReference>
<keyword evidence="7" id="KW-0143">Chaperone</keyword>
<evidence type="ECO:0000259" key="13">
    <source>
        <dbReference type="PROSITE" id="PS50198"/>
    </source>
</evidence>
<evidence type="ECO:0000256" key="11">
    <source>
        <dbReference type="PROSITE-ProRule" id="PRU00278"/>
    </source>
</evidence>
<dbReference type="AlphaFoldDB" id="A0A1Z4C5I0"/>
<keyword evidence="3" id="KW-0997">Cell inner membrane</keyword>
<comment type="similarity">
    <text evidence="8">Belongs to the PpiD chaperone family.</text>
</comment>